<dbReference type="Proteomes" id="UP000053911">
    <property type="component" value="Unassembled WGS sequence"/>
</dbReference>
<dbReference type="PATRIC" id="fig|172049.5.peg.1125"/>
<dbReference type="AlphaFoldDB" id="A0A124FFI6"/>
<name>A0A124FFI6_9EURY</name>
<organism evidence="1 2">
    <name type="scientific">Thermococcus sibiricus</name>
    <dbReference type="NCBI Taxonomy" id="172049"/>
    <lineage>
        <taxon>Archaea</taxon>
        <taxon>Methanobacteriati</taxon>
        <taxon>Methanobacteriota</taxon>
        <taxon>Thermococci</taxon>
        <taxon>Thermococcales</taxon>
        <taxon>Thermococcaceae</taxon>
        <taxon>Thermococcus</taxon>
    </lineage>
</organism>
<evidence type="ECO:0000313" key="1">
    <source>
        <dbReference type="EMBL" id="KUK18216.1"/>
    </source>
</evidence>
<dbReference type="EMBL" id="LGFD01000006">
    <property type="protein sequence ID" value="KUK18216.1"/>
    <property type="molecule type" value="Genomic_DNA"/>
</dbReference>
<dbReference type="InterPro" id="IPR005489">
    <property type="entry name" value="DUF257"/>
</dbReference>
<gene>
    <name evidence="1" type="ORF">XD54_0464</name>
</gene>
<sequence>MKTDIIWDSLKFGETVLLEHDSLMFPYKELAELTAWSKKRGYFLVIEDILDTLYTYKSQMELAGIDSKILDNIKVLKTGGRLEVGNVITRFQVSDILSLTKEFEMNYEHILSRIEHATVPIVGLDKLFLLAESKLEILALVNTIARYAGSRKRTAFYFINTDVLMNNIPYVIPLLEELASTVIKIYKDDEKTFKIIKSTNNRLWKAFQMVKQ</sequence>
<dbReference type="OMA" id="AFYFINT"/>
<dbReference type="RefSeq" id="WP_015849059.1">
    <property type="nucleotide sequence ID" value="NZ_LGFD01000006.1"/>
</dbReference>
<comment type="caution">
    <text evidence="1">The sequence shown here is derived from an EMBL/GenBank/DDBJ whole genome shotgun (WGS) entry which is preliminary data.</text>
</comment>
<dbReference type="GeneID" id="8095768"/>
<dbReference type="Gene3D" id="3.40.50.11570">
    <property type="entry name" value="Protein of unknown function DUF257"/>
    <property type="match status" value="1"/>
</dbReference>
<evidence type="ECO:0008006" key="3">
    <source>
        <dbReference type="Google" id="ProtNLM"/>
    </source>
</evidence>
<protein>
    <recommendedName>
        <fullName evidence="3">DUF835 domain-containing protein</fullName>
    </recommendedName>
</protein>
<reference evidence="2" key="1">
    <citation type="journal article" date="2015" name="MBio">
        <title>Genome-Resolved Metagenomic Analysis Reveals Roles for Candidate Phyla and Other Microbial Community Members in Biogeochemical Transformations in Oil Reservoirs.</title>
        <authorList>
            <person name="Hu P."/>
            <person name="Tom L."/>
            <person name="Singh A."/>
            <person name="Thomas B.C."/>
            <person name="Baker B.J."/>
            <person name="Piceno Y.M."/>
            <person name="Andersen G.L."/>
            <person name="Banfield J.F."/>
        </authorList>
    </citation>
    <scope>NUCLEOTIDE SEQUENCE [LARGE SCALE GENOMIC DNA]</scope>
</reference>
<evidence type="ECO:0000313" key="2">
    <source>
        <dbReference type="Proteomes" id="UP000053911"/>
    </source>
</evidence>
<dbReference type="Pfam" id="PF03192">
    <property type="entry name" value="DUF257"/>
    <property type="match status" value="1"/>
</dbReference>
<accession>A0A124FFI6</accession>
<proteinExistence type="predicted"/>